<reference evidence="1 2" key="1">
    <citation type="submission" date="2017-09" db="EMBL/GenBank/DDBJ databases">
        <title>SPAdes assembly of the Mesoplasma lactucae genome.</title>
        <authorList>
            <person name="Knight T.F."/>
            <person name="Rubinstein R."/>
            <person name="Citino T."/>
        </authorList>
    </citation>
    <scope>NUCLEOTIDE SEQUENCE [LARGE SCALE GENOMIC DNA]</scope>
    <source>
        <strain evidence="1 2">831-C4</strain>
    </source>
</reference>
<dbReference type="NCBIfam" id="NF038029">
    <property type="entry name" value="LP_plasma"/>
    <property type="match status" value="1"/>
</dbReference>
<dbReference type="AlphaFoldDB" id="A0A291IS65"/>
<evidence type="ECO:0000313" key="2">
    <source>
        <dbReference type="Proteomes" id="UP000232227"/>
    </source>
</evidence>
<proteinExistence type="predicted"/>
<dbReference type="EMBL" id="CP023668">
    <property type="protein sequence ID" value="ATG97578.1"/>
    <property type="molecule type" value="Genomic_DNA"/>
</dbReference>
<name>A0A291IS65_9MOLU</name>
<dbReference type="Proteomes" id="UP000232227">
    <property type="component" value="Chromosome"/>
</dbReference>
<dbReference type="SUPFAM" id="SSF57997">
    <property type="entry name" value="Tropomyosin"/>
    <property type="match status" value="1"/>
</dbReference>
<gene>
    <name evidence="1" type="ORF">CP520_02325</name>
</gene>
<keyword evidence="2" id="KW-1185">Reference proteome</keyword>
<dbReference type="OrthoDB" id="387392at2"/>
<dbReference type="KEGG" id="mlac:CP520_02325"/>
<evidence type="ECO:0000313" key="1">
    <source>
        <dbReference type="EMBL" id="ATG97578.1"/>
    </source>
</evidence>
<accession>A0A291IS65</accession>
<dbReference type="PROSITE" id="PS51257">
    <property type="entry name" value="PROKAR_LIPOPROTEIN"/>
    <property type="match status" value="1"/>
</dbReference>
<dbReference type="InterPro" id="IPR054816">
    <property type="entry name" value="Lipoprotein_mollicutes-type_CS"/>
</dbReference>
<protein>
    <submittedName>
        <fullName evidence="1">Uncharacterized protein</fullName>
    </submittedName>
</protein>
<sequence>MKKLLSILGAVGLTATASSAVVACGSTNDKTQIDDTSTNENKIKELTQKLEEANKQLAQAKEDLNEANGNVKDLTNKLVTASQAMDEATVKFKELENQAKINDILYAAACEALVNTQKELEEAKENNETLTSNLAEKQAAFDAANKKVKQLENDKTINDAYLSIAEEALYNTQKELENTQDQLTEANRAKAQAERNLNDKNNENMRAQNEIAKLKNTSSFDGTKMAQDVFKDQSKDVLVYMFGLKDPINLNNLTNVSIKAKDENQKVVKIEGTKLTGTENIGSTTLIISADGINNREFIVTNKGDVKVLTLTGNEKMTKVNEKEYTVNLTAPTSEKGTGKVTFDTTEITLSGDYPINLGLDKIVGNSSVCEISLKDDKTISIKGKSIGVYTFTINNPGYNTVEITVNVGQ</sequence>
<organism evidence="1 2">
    <name type="scientific">Mesoplasma lactucae ATCC 49193</name>
    <dbReference type="NCBI Taxonomy" id="81460"/>
    <lineage>
        <taxon>Bacteria</taxon>
        <taxon>Bacillati</taxon>
        <taxon>Mycoplasmatota</taxon>
        <taxon>Mollicutes</taxon>
        <taxon>Entomoplasmatales</taxon>
        <taxon>Entomoplasmataceae</taxon>
        <taxon>Mesoplasma</taxon>
    </lineage>
</organism>
<dbReference type="Gene3D" id="1.20.120.330">
    <property type="entry name" value="Nucleotidyltransferases domain 2"/>
    <property type="match status" value="1"/>
</dbReference>
<dbReference type="RefSeq" id="WP_096862866.1">
    <property type="nucleotide sequence ID" value="NZ_CP023668.1"/>
</dbReference>